<dbReference type="STRING" id="67801.A0A1B0AVI9"/>
<keyword evidence="1" id="KW-0433">Leucine-rich repeat</keyword>
<dbReference type="PANTHER" id="PTHR24369:SF210">
    <property type="entry name" value="CHAOPTIN-RELATED"/>
    <property type="match status" value="1"/>
</dbReference>
<dbReference type="PANTHER" id="PTHR24369">
    <property type="entry name" value="ANTIGEN BSP, PUTATIVE-RELATED"/>
    <property type="match status" value="1"/>
</dbReference>
<dbReference type="SUPFAM" id="SSF52058">
    <property type="entry name" value="L domain-like"/>
    <property type="match status" value="1"/>
</dbReference>
<dbReference type="Gene3D" id="3.80.10.10">
    <property type="entry name" value="Ribonuclease Inhibitor"/>
    <property type="match status" value="2"/>
</dbReference>
<feature type="region of interest" description="Disordered" evidence="4">
    <location>
        <begin position="43"/>
        <end position="66"/>
    </location>
</feature>
<keyword evidence="2" id="KW-0732">Signal</keyword>
<protein>
    <submittedName>
        <fullName evidence="5">Uncharacterized protein</fullName>
    </submittedName>
</protein>
<keyword evidence="3" id="KW-0677">Repeat</keyword>
<evidence type="ECO:0000313" key="5">
    <source>
        <dbReference type="EnsemblMetazoa" id="GPPI010034-PA"/>
    </source>
</evidence>
<dbReference type="EnsemblMetazoa" id="GPPI010034-RA">
    <property type="protein sequence ID" value="GPPI010034-PA"/>
    <property type="gene ID" value="GPPI010034"/>
</dbReference>
<keyword evidence="6" id="KW-1185">Reference proteome</keyword>
<evidence type="ECO:0000256" key="1">
    <source>
        <dbReference type="ARBA" id="ARBA00022614"/>
    </source>
</evidence>
<reference evidence="5" key="2">
    <citation type="submission" date="2020-05" db="UniProtKB">
        <authorList>
            <consortium name="EnsemblMetazoa"/>
        </authorList>
    </citation>
    <scope>IDENTIFICATION</scope>
    <source>
        <strain evidence="5">IAEA</strain>
    </source>
</reference>
<dbReference type="Proteomes" id="UP000092460">
    <property type="component" value="Unassembled WGS sequence"/>
</dbReference>
<dbReference type="Pfam" id="PF13855">
    <property type="entry name" value="LRR_8"/>
    <property type="match status" value="1"/>
</dbReference>
<dbReference type="InterPro" id="IPR050541">
    <property type="entry name" value="LRR_TM_domain-containing"/>
</dbReference>
<dbReference type="SMART" id="SM00369">
    <property type="entry name" value="LRR_TYP"/>
    <property type="match status" value="6"/>
</dbReference>
<dbReference type="PROSITE" id="PS51450">
    <property type="entry name" value="LRR"/>
    <property type="match status" value="2"/>
</dbReference>
<feature type="compositionally biased region" description="Acidic residues" evidence="4">
    <location>
        <begin position="45"/>
        <end position="66"/>
    </location>
</feature>
<evidence type="ECO:0000256" key="2">
    <source>
        <dbReference type="ARBA" id="ARBA00022729"/>
    </source>
</evidence>
<evidence type="ECO:0000256" key="4">
    <source>
        <dbReference type="SAM" id="MobiDB-lite"/>
    </source>
</evidence>
<organism evidence="5 6">
    <name type="scientific">Glossina palpalis gambiensis</name>
    <dbReference type="NCBI Taxonomy" id="67801"/>
    <lineage>
        <taxon>Eukaryota</taxon>
        <taxon>Metazoa</taxon>
        <taxon>Ecdysozoa</taxon>
        <taxon>Arthropoda</taxon>
        <taxon>Hexapoda</taxon>
        <taxon>Insecta</taxon>
        <taxon>Pterygota</taxon>
        <taxon>Neoptera</taxon>
        <taxon>Endopterygota</taxon>
        <taxon>Diptera</taxon>
        <taxon>Brachycera</taxon>
        <taxon>Muscomorpha</taxon>
        <taxon>Hippoboscoidea</taxon>
        <taxon>Glossinidae</taxon>
        <taxon>Glossina</taxon>
    </lineage>
</organism>
<dbReference type="GO" id="GO:0005886">
    <property type="term" value="C:plasma membrane"/>
    <property type="evidence" value="ECO:0007669"/>
    <property type="project" value="TreeGrafter"/>
</dbReference>
<dbReference type="VEuPathDB" id="VectorBase:GPPI010034"/>
<dbReference type="InterPro" id="IPR001611">
    <property type="entry name" value="Leu-rich_rpt"/>
</dbReference>
<name>A0A1B0AVI9_9MUSC</name>
<accession>A0A1B0AVI9</accession>
<dbReference type="AlphaFoldDB" id="A0A1B0AVI9"/>
<sequence length="562" mass="65089">MQSVPKFTQDLNKSSSELNRFRSVCQVTSSCCKITKVDNSHHWVDDDDHNDNDDNDDDDDKDDDDDNNNNNEITCYYLYCLARFDYNNKFAHVQLCARIEFLLMTVIMMMMRNVPKVQLAQLRRVWMQDHCQNGICSGIHIGRNDYVIMSQAPIAKQIMLTFVNSSIAKIPHLMFDTFPDLQVLRLENCSVETFERPQFDGASNLMSLFLGYNLLKDIPKNIFLGADNLNALTLNNNFIKSLHNSSFHALKELKELNLADNQLELLPLGVFATMRKLLDLNLAGNRFELFPRGIFDKNLNLTRVNLARNRFKVFESELFKMQPRLTLLDLSGLILQELTLNFPILESIVANNCDLRKLTVYGIVKELELRNNSLREIPHIPNASNVTSLDLSHNPLGNLQGNPLRRYTGLLRLNLSATNMHDLPEGVFKKQNHLKLLDISSNSLYNLKFIIFDSLKSLQYFYFQQNNWNCDFLQLLLNSFVKRRDISFMEDIVEPELVDDYIDGVACWYENTKSSRHCESGTLTDAALELSIVRNDIKTMMETMDKKFVKIYRILEEMKLRL</sequence>
<dbReference type="InterPro" id="IPR003591">
    <property type="entry name" value="Leu-rich_rpt_typical-subtyp"/>
</dbReference>
<dbReference type="InterPro" id="IPR032675">
    <property type="entry name" value="LRR_dom_sf"/>
</dbReference>
<evidence type="ECO:0000313" key="6">
    <source>
        <dbReference type="Proteomes" id="UP000092460"/>
    </source>
</evidence>
<proteinExistence type="predicted"/>
<dbReference type="EMBL" id="JXJN01004259">
    <property type="status" value="NOT_ANNOTATED_CDS"/>
    <property type="molecule type" value="Genomic_DNA"/>
</dbReference>
<evidence type="ECO:0000256" key="3">
    <source>
        <dbReference type="ARBA" id="ARBA00022737"/>
    </source>
</evidence>
<reference evidence="6" key="1">
    <citation type="submission" date="2015-01" db="EMBL/GenBank/DDBJ databases">
        <authorList>
            <person name="Aksoy S."/>
            <person name="Warren W."/>
            <person name="Wilson R.K."/>
        </authorList>
    </citation>
    <scope>NUCLEOTIDE SEQUENCE [LARGE SCALE GENOMIC DNA]</scope>
    <source>
        <strain evidence="6">IAEA</strain>
    </source>
</reference>